<proteinExistence type="predicted"/>
<evidence type="ECO:0000313" key="6">
    <source>
        <dbReference type="EMBL" id="GMI03123.1"/>
    </source>
</evidence>
<accession>A0A9W7C6J6</accession>
<feature type="compositionally biased region" description="Basic and acidic residues" evidence="5">
    <location>
        <begin position="165"/>
        <end position="178"/>
    </location>
</feature>
<dbReference type="Proteomes" id="UP001165122">
    <property type="component" value="Unassembled WGS sequence"/>
</dbReference>
<name>A0A9W7C6J6_9STRA</name>
<dbReference type="GO" id="GO:0005634">
    <property type="term" value="C:nucleus"/>
    <property type="evidence" value="ECO:0007669"/>
    <property type="project" value="TreeGrafter"/>
</dbReference>
<feature type="coiled-coil region" evidence="4">
    <location>
        <begin position="128"/>
        <end position="159"/>
    </location>
</feature>
<evidence type="ECO:0000256" key="2">
    <source>
        <dbReference type="ARBA" id="ARBA00022614"/>
    </source>
</evidence>
<dbReference type="Pfam" id="PF13516">
    <property type="entry name" value="LRR_6"/>
    <property type="match status" value="3"/>
</dbReference>
<evidence type="ECO:0000256" key="5">
    <source>
        <dbReference type="SAM" id="MobiDB-lite"/>
    </source>
</evidence>
<dbReference type="InterPro" id="IPR032675">
    <property type="entry name" value="LRR_dom_sf"/>
</dbReference>
<feature type="region of interest" description="Disordered" evidence="5">
    <location>
        <begin position="683"/>
        <end position="704"/>
    </location>
</feature>
<dbReference type="SUPFAM" id="SSF52047">
    <property type="entry name" value="RNI-like"/>
    <property type="match status" value="2"/>
</dbReference>
<evidence type="ECO:0000256" key="1">
    <source>
        <dbReference type="ARBA" id="ARBA00022468"/>
    </source>
</evidence>
<dbReference type="SMART" id="SM00368">
    <property type="entry name" value="LRR_RI"/>
    <property type="match status" value="5"/>
</dbReference>
<comment type="caution">
    <text evidence="6">The sequence shown here is derived from an EMBL/GenBank/DDBJ whole genome shotgun (WGS) entry which is preliminary data.</text>
</comment>
<gene>
    <name evidence="6" type="ORF">TrLO_g2492</name>
</gene>
<feature type="coiled-coil region" evidence="4">
    <location>
        <begin position="63"/>
        <end position="94"/>
    </location>
</feature>
<dbReference type="OrthoDB" id="196566at2759"/>
<keyword evidence="4" id="KW-0175">Coiled coil</keyword>
<dbReference type="Gene3D" id="3.80.10.10">
    <property type="entry name" value="Ribonuclease Inhibitor"/>
    <property type="match status" value="2"/>
</dbReference>
<dbReference type="GO" id="GO:0006913">
    <property type="term" value="P:nucleocytoplasmic transport"/>
    <property type="evidence" value="ECO:0007669"/>
    <property type="project" value="TreeGrafter"/>
</dbReference>
<dbReference type="AlphaFoldDB" id="A0A9W7C6J6"/>
<dbReference type="GO" id="GO:0048471">
    <property type="term" value="C:perinuclear region of cytoplasm"/>
    <property type="evidence" value="ECO:0007669"/>
    <property type="project" value="TreeGrafter"/>
</dbReference>
<feature type="region of interest" description="Disordered" evidence="5">
    <location>
        <begin position="164"/>
        <end position="211"/>
    </location>
</feature>
<evidence type="ECO:0000256" key="4">
    <source>
        <dbReference type="SAM" id="Coils"/>
    </source>
</evidence>
<dbReference type="GO" id="GO:0031267">
    <property type="term" value="F:small GTPase binding"/>
    <property type="evidence" value="ECO:0007669"/>
    <property type="project" value="TreeGrafter"/>
</dbReference>
<dbReference type="InterPro" id="IPR001611">
    <property type="entry name" value="Leu-rich_rpt"/>
</dbReference>
<keyword evidence="2" id="KW-0433">Leucine-rich repeat</keyword>
<organism evidence="6 7">
    <name type="scientific">Triparma laevis f. longispina</name>
    <dbReference type="NCBI Taxonomy" id="1714387"/>
    <lineage>
        <taxon>Eukaryota</taxon>
        <taxon>Sar</taxon>
        <taxon>Stramenopiles</taxon>
        <taxon>Ochrophyta</taxon>
        <taxon>Bolidophyceae</taxon>
        <taxon>Parmales</taxon>
        <taxon>Triparmaceae</taxon>
        <taxon>Triparma</taxon>
    </lineage>
</organism>
<dbReference type="GO" id="GO:0005829">
    <property type="term" value="C:cytosol"/>
    <property type="evidence" value="ECO:0007669"/>
    <property type="project" value="TreeGrafter"/>
</dbReference>
<dbReference type="PANTHER" id="PTHR24113">
    <property type="entry name" value="RAN GTPASE-ACTIVATING PROTEIN 1"/>
    <property type="match status" value="1"/>
</dbReference>
<reference evidence="7" key="1">
    <citation type="journal article" date="2023" name="Commun. Biol.">
        <title>Genome analysis of Parmales, the sister group of diatoms, reveals the evolutionary specialization of diatoms from phago-mixotrophs to photoautotrophs.</title>
        <authorList>
            <person name="Ban H."/>
            <person name="Sato S."/>
            <person name="Yoshikawa S."/>
            <person name="Yamada K."/>
            <person name="Nakamura Y."/>
            <person name="Ichinomiya M."/>
            <person name="Sato N."/>
            <person name="Blanc-Mathieu R."/>
            <person name="Endo H."/>
            <person name="Kuwata A."/>
            <person name="Ogata H."/>
        </authorList>
    </citation>
    <scope>NUCLEOTIDE SEQUENCE [LARGE SCALE GENOMIC DNA]</scope>
    <source>
        <strain evidence="7">NIES 3700</strain>
    </source>
</reference>
<sequence length="916" mass="101568">MDWRSQLAQVTKIDADYGDLKARNPDLSELTHQRTMSKPPEVKGGKKGGRRMTANSLKALGKIEELEAELDGFVKRLQKNYKKVRSHVSSAKELLAVKSAAAQFCGSLEKFQYVKVDSIVTADLTTGKEESKQRRKKMNKQCEKLREGVKDLLVELESRLLNMEPAEKKEKAERRDTAESLTSESSSKAEPPPPPQEVNPQGGGGGEKVGMGFMDHLADAEVALDLMYVQKNEIFKPIFKDKKGGEKKKGAGVKIRSETGVSQMTMRSSLDSLMDEDYGSDGEEDVEEMDGTTIRPEWADIKTFVKLYSPDKASCKRYEVGMASANIKADMKVLEFLYTPSAHANCLKLGNRVMQTAELDLLGRLFSTQWHHACKLRELHLDGLSIRDKDVKCLAKYLGDFETLEVLSLNHNLITDTGAKILSDALVKVRTLRTLCLEGNKIRTSGIVALAEIIPRLPDLQILSLSHNKLGDYGAYALSAALTSRTPMAFDWEPEVPKRPPNCMGVRLCMGRETSAKARGIEIAQITASRMNGTEIDLSGRRRSSVEGPKSGTINTHRMTSRVSFLQKQEVFSKETDKPVMEAKKIVVAANSTLPMKRVSTMPPPKPNSTDKVPVVRASTKRVSSVMCPKGGLQLGGKLGGGASGGFMDMVVEDGAEEDDHAKIMKNAMKRETRILSSPKALKRRTMANSDAEKKKEQAKNLTAKERVALRKKEREMEAKSKAKKDRVRNLWNKLRFWTCVIGRLQAVRRGSTPVAVLNCANCGIGPLGIQWLMHSCKFNESIATINLSDNALNFDSSIIIAEYLMWSQTLDEIILDGNEIEDKGMQVLLAGIEENKSLSSLSMDRCNLGPVSLNWIASTAQSYYIDNINLVRDVGITSAKEKLESYTDVIENMGGFVDNLEGKLEQLKEEEEGLY</sequence>
<protein>
    <submittedName>
        <fullName evidence="6">Uncharacterized protein</fullName>
    </submittedName>
</protein>
<evidence type="ECO:0000256" key="3">
    <source>
        <dbReference type="ARBA" id="ARBA00022737"/>
    </source>
</evidence>
<dbReference type="EMBL" id="BRXW01000053">
    <property type="protein sequence ID" value="GMI03123.1"/>
    <property type="molecule type" value="Genomic_DNA"/>
</dbReference>
<evidence type="ECO:0000313" key="7">
    <source>
        <dbReference type="Proteomes" id="UP001165122"/>
    </source>
</evidence>
<dbReference type="InterPro" id="IPR027038">
    <property type="entry name" value="RanGap"/>
</dbReference>
<keyword evidence="7" id="KW-1185">Reference proteome</keyword>
<dbReference type="GO" id="GO:0005096">
    <property type="term" value="F:GTPase activator activity"/>
    <property type="evidence" value="ECO:0007669"/>
    <property type="project" value="UniProtKB-KW"/>
</dbReference>
<feature type="compositionally biased region" description="Basic and acidic residues" evidence="5">
    <location>
        <begin position="691"/>
        <end position="704"/>
    </location>
</feature>
<keyword evidence="1" id="KW-0343">GTPase activation</keyword>
<feature type="region of interest" description="Disordered" evidence="5">
    <location>
        <begin position="24"/>
        <end position="51"/>
    </location>
</feature>
<keyword evidence="3" id="KW-0677">Repeat</keyword>
<dbReference type="PANTHER" id="PTHR24113:SF12">
    <property type="entry name" value="RAN GTPASE-ACTIVATING PROTEIN 1"/>
    <property type="match status" value="1"/>
</dbReference>